<evidence type="ECO:0000313" key="2">
    <source>
        <dbReference type="Proteomes" id="UP000019062"/>
    </source>
</evidence>
<keyword evidence="2" id="KW-1185">Reference proteome</keyword>
<dbReference type="EMBL" id="ASQA01000001">
    <property type="protein sequence ID" value="ETT88760.1"/>
    <property type="molecule type" value="Genomic_DNA"/>
</dbReference>
<protein>
    <recommendedName>
        <fullName evidence="3">Gas vesicle protein</fullName>
    </recommendedName>
</protein>
<organism evidence="1 2">
    <name type="scientific">Viridibacillus arenosi FSL R5-213</name>
    <dbReference type="NCBI Taxonomy" id="1227360"/>
    <lineage>
        <taxon>Bacteria</taxon>
        <taxon>Bacillati</taxon>
        <taxon>Bacillota</taxon>
        <taxon>Bacilli</taxon>
        <taxon>Bacillales</taxon>
        <taxon>Caryophanaceae</taxon>
        <taxon>Viridibacillus</taxon>
    </lineage>
</organism>
<evidence type="ECO:0008006" key="3">
    <source>
        <dbReference type="Google" id="ProtNLM"/>
    </source>
</evidence>
<dbReference type="eggNOG" id="COG4980">
    <property type="taxonomic scope" value="Bacteria"/>
</dbReference>
<reference evidence="1 2" key="1">
    <citation type="journal article" date="2014" name="BMC Genomics">
        <title>Genomic comparison of sporeforming bacilli isolated from milk.</title>
        <authorList>
            <person name="Moreno Switt A.I."/>
            <person name="Andrus A.D."/>
            <person name="Ranieri M.L."/>
            <person name="Orsi R.H."/>
            <person name="Ivy R."/>
            <person name="den Bakker H.C."/>
            <person name="Martin N.H."/>
            <person name="Wiedmann M."/>
            <person name="Boor K.J."/>
        </authorList>
    </citation>
    <scope>NUCLEOTIDE SEQUENCE [LARGE SCALE GENOMIC DNA]</scope>
    <source>
        <strain evidence="1 2">FSL R5-213</strain>
    </source>
</reference>
<accession>W4F7E4</accession>
<evidence type="ECO:0000313" key="1">
    <source>
        <dbReference type="EMBL" id="ETT88760.1"/>
    </source>
</evidence>
<dbReference type="AlphaFoldDB" id="W4F7E4"/>
<proteinExistence type="predicted"/>
<dbReference type="RefSeq" id="WP_038178572.1">
    <property type="nucleotide sequence ID" value="NZ_ASQA01000001.1"/>
</dbReference>
<sequence length="118" mass="13468">MSNKLFVGIAIGAIAGAAISMLDRSTRESTCRKAKSISSDVKYYAKNRDEFVEKVQNKVEKYQTLYDSFSTEKDYLMEKVDEIRTYTPQVKNLLADTKNAFVSSTEKEEEEDPNIIHL</sequence>
<name>W4F7E4_9BACL</name>
<comment type="caution">
    <text evidence="1">The sequence shown here is derived from an EMBL/GenBank/DDBJ whole genome shotgun (WGS) entry which is preliminary data.</text>
</comment>
<dbReference type="PATRIC" id="fig|1227360.4.peg.31"/>
<gene>
    <name evidence="1" type="ORF">C176_00155</name>
</gene>
<dbReference type="Proteomes" id="UP000019062">
    <property type="component" value="Unassembled WGS sequence"/>
</dbReference>